<sequence>MNSDLKIFLRACAEFLIVAGITGFVCLLPYIDINILHNGISEFSLVELVQELFLLSSALLFFRGARKRPEVRGGLILVGGFLFCMFIRELDVLFDLISHGSWFWFAIAATLICVTYAVIHPRTTLRGLVDVVSWRGYAMLLAGLMCVLIVSRVFGMQVLWEHILQEGYLRIVKNAVEEGTELFGYTLIFIASLGYAFQQRLPLR</sequence>
<comment type="caution">
    <text evidence="2">The sequence shown here is derived from an EMBL/GenBank/DDBJ whole genome shotgun (WGS) entry which is preliminary data.</text>
</comment>
<feature type="transmembrane region" description="Helical" evidence="1">
    <location>
        <begin position="140"/>
        <end position="160"/>
    </location>
</feature>
<evidence type="ECO:0000256" key="1">
    <source>
        <dbReference type="SAM" id="Phobius"/>
    </source>
</evidence>
<feature type="transmembrane region" description="Helical" evidence="1">
    <location>
        <begin position="102"/>
        <end position="119"/>
    </location>
</feature>
<keyword evidence="3" id="KW-1185">Reference proteome</keyword>
<dbReference type="EMBL" id="QRAP01000001">
    <property type="protein sequence ID" value="RDK97257.1"/>
    <property type="molecule type" value="Genomic_DNA"/>
</dbReference>
<dbReference type="AlphaFoldDB" id="A0A370R4B7"/>
<dbReference type="OrthoDB" id="1425700at2"/>
<reference evidence="2 3" key="1">
    <citation type="submission" date="2018-07" db="EMBL/GenBank/DDBJ databases">
        <title>Genomic Encyclopedia of Type Strains, Phase IV (KMG-IV): sequencing the most valuable type-strain genomes for metagenomic binning, comparative biology and taxonomic classification.</title>
        <authorList>
            <person name="Goeker M."/>
        </authorList>
    </citation>
    <scope>NUCLEOTIDE SEQUENCE [LARGE SCALE GENOMIC DNA]</scope>
    <source>
        <strain evidence="2 3">DSM 103736</strain>
    </source>
</reference>
<keyword evidence="1" id="KW-1133">Transmembrane helix</keyword>
<feature type="transmembrane region" description="Helical" evidence="1">
    <location>
        <begin position="43"/>
        <end position="62"/>
    </location>
</feature>
<protein>
    <submittedName>
        <fullName evidence="2">Uncharacterized protein</fullName>
    </submittedName>
</protein>
<gene>
    <name evidence="2" type="ORF">C8D90_101703</name>
</gene>
<keyword evidence="1" id="KW-0472">Membrane</keyword>
<proteinExistence type="predicted"/>
<dbReference type="Proteomes" id="UP000254848">
    <property type="component" value="Unassembled WGS sequence"/>
</dbReference>
<evidence type="ECO:0000313" key="3">
    <source>
        <dbReference type="Proteomes" id="UP000254848"/>
    </source>
</evidence>
<accession>A0A370R4B7</accession>
<feature type="transmembrane region" description="Helical" evidence="1">
    <location>
        <begin position="7"/>
        <end position="31"/>
    </location>
</feature>
<name>A0A370R4B7_9GAMM</name>
<feature type="transmembrane region" description="Helical" evidence="1">
    <location>
        <begin position="180"/>
        <end position="197"/>
    </location>
</feature>
<keyword evidence="1" id="KW-0812">Transmembrane</keyword>
<evidence type="ECO:0000313" key="2">
    <source>
        <dbReference type="EMBL" id="RDK97257.1"/>
    </source>
</evidence>
<organism evidence="2 3">
    <name type="scientific">Enterobacillus tribolii</name>
    <dbReference type="NCBI Taxonomy" id="1487935"/>
    <lineage>
        <taxon>Bacteria</taxon>
        <taxon>Pseudomonadati</taxon>
        <taxon>Pseudomonadota</taxon>
        <taxon>Gammaproteobacteria</taxon>
        <taxon>Enterobacterales</taxon>
        <taxon>Hafniaceae</taxon>
        <taxon>Enterobacillus</taxon>
    </lineage>
</organism>
<feature type="transmembrane region" description="Helical" evidence="1">
    <location>
        <begin position="74"/>
        <end position="90"/>
    </location>
</feature>